<feature type="transmembrane region" description="Helical" evidence="1">
    <location>
        <begin position="65"/>
        <end position="85"/>
    </location>
</feature>
<dbReference type="PANTHER" id="PTHR38034">
    <property type="entry name" value="INNER MEMBRANE PROTEIN YPJD"/>
    <property type="match status" value="1"/>
</dbReference>
<organism evidence="3 4">
    <name type="scientific">Halorhodospira neutriphila</name>
    <dbReference type="NCBI Taxonomy" id="168379"/>
    <lineage>
        <taxon>Bacteria</taxon>
        <taxon>Pseudomonadati</taxon>
        <taxon>Pseudomonadota</taxon>
        <taxon>Gammaproteobacteria</taxon>
        <taxon>Chromatiales</taxon>
        <taxon>Ectothiorhodospiraceae</taxon>
        <taxon>Halorhodospira</taxon>
    </lineage>
</organism>
<sequence length="267" mass="28497">MYALALTIVTALLYLAAAGAIALRLSRGEERGPARSTGIALAAAAVGTHIVVVAETTWAPSGLNLGFFSALSLVSWITCTGLVVASLRYPVEHLGVLLWPLSALAVVTTLFTGGASTISSDPLLQVHIIISMAAYAMLLAAVLQALVLAALDYRLRHHRATGFVRRLPALQTMERQLFWLVAVGFGGLTVALATGFIAFPGTMLDIDMIHKTSLSVASWIVFGTLLVGHTVWGWRGQTAVRWTLAGFLALMLGYFGTKLAFELILHR</sequence>
<name>A0ABS1E614_9GAMM</name>
<keyword evidence="1" id="KW-1133">Transmembrane helix</keyword>
<accession>A0ABS1E614</accession>
<dbReference type="EMBL" id="NRSH01000050">
    <property type="protein sequence ID" value="MBK1726562.1"/>
    <property type="molecule type" value="Genomic_DNA"/>
</dbReference>
<feature type="transmembrane region" description="Helical" evidence="1">
    <location>
        <begin position="38"/>
        <end position="58"/>
    </location>
</feature>
<feature type="transmembrane region" description="Helical" evidence="1">
    <location>
        <begin position="97"/>
        <end position="116"/>
    </location>
</feature>
<feature type="transmembrane region" description="Helical" evidence="1">
    <location>
        <begin position="177"/>
        <end position="200"/>
    </location>
</feature>
<gene>
    <name evidence="3" type="ORF">CKO13_05895</name>
</gene>
<dbReference type="Pfam" id="PF01578">
    <property type="entry name" value="Cytochrom_C_asm"/>
    <property type="match status" value="1"/>
</dbReference>
<keyword evidence="1" id="KW-0812">Transmembrane</keyword>
<feature type="transmembrane region" description="Helical" evidence="1">
    <location>
        <begin position="128"/>
        <end position="151"/>
    </location>
</feature>
<dbReference type="PANTHER" id="PTHR38034:SF1">
    <property type="entry name" value="INNER MEMBRANE PROTEIN YPJD"/>
    <property type="match status" value="1"/>
</dbReference>
<evidence type="ECO:0000313" key="4">
    <source>
        <dbReference type="Proteomes" id="UP000738126"/>
    </source>
</evidence>
<protein>
    <recommendedName>
        <fullName evidence="2">Cytochrome c assembly protein domain-containing protein</fullName>
    </recommendedName>
</protein>
<evidence type="ECO:0000313" key="3">
    <source>
        <dbReference type="EMBL" id="MBK1726562.1"/>
    </source>
</evidence>
<comment type="caution">
    <text evidence="3">The sequence shown here is derived from an EMBL/GenBank/DDBJ whole genome shotgun (WGS) entry which is preliminary data.</text>
</comment>
<reference evidence="3 4" key="1">
    <citation type="journal article" date="2020" name="Microorganisms">
        <title>Osmotic Adaptation and Compatible Solute Biosynthesis of Phototrophic Bacteria as Revealed from Genome Analyses.</title>
        <authorList>
            <person name="Imhoff J.F."/>
            <person name="Rahn T."/>
            <person name="Kunzel S."/>
            <person name="Keller A."/>
            <person name="Neulinger S.C."/>
        </authorList>
    </citation>
    <scope>NUCLEOTIDE SEQUENCE [LARGE SCALE GENOMIC DNA]</scope>
    <source>
        <strain evidence="3 4">DSM 15116</strain>
    </source>
</reference>
<feature type="transmembrane region" description="Helical" evidence="1">
    <location>
        <begin position="244"/>
        <end position="265"/>
    </location>
</feature>
<dbReference type="Proteomes" id="UP000738126">
    <property type="component" value="Unassembled WGS sequence"/>
</dbReference>
<proteinExistence type="predicted"/>
<keyword evidence="4" id="KW-1185">Reference proteome</keyword>
<evidence type="ECO:0000259" key="2">
    <source>
        <dbReference type="Pfam" id="PF01578"/>
    </source>
</evidence>
<dbReference type="InterPro" id="IPR002541">
    <property type="entry name" value="Cyt_c_assembly"/>
</dbReference>
<feature type="domain" description="Cytochrome c assembly protein" evidence="2">
    <location>
        <begin position="57"/>
        <end position="262"/>
    </location>
</feature>
<keyword evidence="1" id="KW-0472">Membrane</keyword>
<evidence type="ECO:0000256" key="1">
    <source>
        <dbReference type="SAM" id="Phobius"/>
    </source>
</evidence>
<feature type="transmembrane region" description="Helical" evidence="1">
    <location>
        <begin position="212"/>
        <end position="232"/>
    </location>
</feature>
<dbReference type="InterPro" id="IPR052372">
    <property type="entry name" value="YpjD/HemX"/>
</dbReference>